<protein>
    <submittedName>
        <fullName evidence="7">S-adenosylmethionine decarboxylase proenzyme-like</fullName>
    </submittedName>
</protein>
<dbReference type="GO" id="GO:0005829">
    <property type="term" value="C:cytosol"/>
    <property type="evidence" value="ECO:0007669"/>
    <property type="project" value="TreeGrafter"/>
</dbReference>
<evidence type="ECO:0000256" key="5">
    <source>
        <dbReference type="ARBA" id="ARBA00048112"/>
    </source>
</evidence>
<comment type="caution">
    <text evidence="7">The sequence shown here is derived from an EMBL/GenBank/DDBJ whole genome shotgun (WGS) entry which is preliminary data.</text>
</comment>
<feature type="region of interest" description="Disordered" evidence="6">
    <location>
        <begin position="1"/>
        <end position="20"/>
    </location>
</feature>
<dbReference type="EMBL" id="JAHLQT010044109">
    <property type="protein sequence ID" value="KAG7154685.1"/>
    <property type="molecule type" value="Genomic_DNA"/>
</dbReference>
<dbReference type="Gene3D" id="3.60.90.10">
    <property type="entry name" value="S-adenosylmethionine decarboxylase"/>
    <property type="match status" value="1"/>
</dbReference>
<feature type="compositionally biased region" description="Polar residues" evidence="6">
    <location>
        <begin position="1"/>
        <end position="14"/>
    </location>
</feature>
<evidence type="ECO:0000256" key="1">
    <source>
        <dbReference type="ARBA" id="ARBA00004911"/>
    </source>
</evidence>
<dbReference type="PANTHER" id="PTHR11570">
    <property type="entry name" value="S-ADENOSYLMETHIONINE DECARBOXYLASE"/>
    <property type="match status" value="1"/>
</dbReference>
<dbReference type="SUPFAM" id="SSF56276">
    <property type="entry name" value="S-adenosylmethionine decarboxylase"/>
    <property type="match status" value="1"/>
</dbReference>
<dbReference type="GO" id="GO:0006597">
    <property type="term" value="P:spermine biosynthetic process"/>
    <property type="evidence" value="ECO:0007669"/>
    <property type="project" value="TreeGrafter"/>
</dbReference>
<dbReference type="GO" id="GO:0008295">
    <property type="term" value="P:spermidine biosynthetic process"/>
    <property type="evidence" value="ECO:0007669"/>
    <property type="project" value="UniProtKB-KW"/>
</dbReference>
<evidence type="ECO:0000313" key="7">
    <source>
        <dbReference type="EMBL" id="KAG7154685.1"/>
    </source>
</evidence>
<sequence>QPGQSLASTEQATSDPDLYYSRKNFKRPELQVSPHRTFEEEASILDQFFPGGRAYCMGSVNRADCWYLYTVSPGRPRYRPNAARHNLPHNRIGKIHREPDQTLEVLMMDLDPEKMKWFYKNICPTAAEATKKSGIDRLIPEMMIDDYQFEPCGYSMNGLMRSVPSSRKGYGGYMTIHITPEPEFSYVSFETNVPQKSYKDLIARVVATFGPKQFVLTFFTSVESGASIGIEDDSCSVPQYSDYDVDDIQICRLQGYDLTYALYNRFPS</sequence>
<organism evidence="7 8">
    <name type="scientific">Homarus americanus</name>
    <name type="common">American lobster</name>
    <dbReference type="NCBI Taxonomy" id="6706"/>
    <lineage>
        <taxon>Eukaryota</taxon>
        <taxon>Metazoa</taxon>
        <taxon>Ecdysozoa</taxon>
        <taxon>Arthropoda</taxon>
        <taxon>Crustacea</taxon>
        <taxon>Multicrustacea</taxon>
        <taxon>Malacostraca</taxon>
        <taxon>Eumalacostraca</taxon>
        <taxon>Eucarida</taxon>
        <taxon>Decapoda</taxon>
        <taxon>Pleocyemata</taxon>
        <taxon>Astacidea</taxon>
        <taxon>Nephropoidea</taxon>
        <taxon>Nephropidae</taxon>
        <taxon>Homarus</taxon>
    </lineage>
</organism>
<dbReference type="InterPro" id="IPR048283">
    <property type="entry name" value="AdoMetDC-like"/>
</dbReference>
<keyword evidence="3" id="KW-0745">Spermidine biosynthesis</keyword>
<feature type="non-terminal residue" evidence="7">
    <location>
        <position position="268"/>
    </location>
</feature>
<comment type="pathway">
    <text evidence="1">Amine and polyamine biosynthesis; S-adenosylmethioninamine biosynthesis; S-adenosylmethioninamine from S-adenosyl-L-methionine: step 1/1.</text>
</comment>
<evidence type="ECO:0000313" key="8">
    <source>
        <dbReference type="Proteomes" id="UP000747542"/>
    </source>
</evidence>
<comment type="similarity">
    <text evidence="2">Belongs to the eukaryotic AdoMetDC family.</text>
</comment>
<evidence type="ECO:0000256" key="2">
    <source>
        <dbReference type="ARBA" id="ARBA00008466"/>
    </source>
</evidence>
<dbReference type="PANTHER" id="PTHR11570:SF0">
    <property type="entry name" value="S-ADENOSYLMETHIONINE DECARBOXYLASE PROENZYME"/>
    <property type="match status" value="1"/>
</dbReference>
<proteinExistence type="inferred from homology"/>
<evidence type="ECO:0000256" key="3">
    <source>
        <dbReference type="ARBA" id="ARBA00023066"/>
    </source>
</evidence>
<reference evidence="7" key="1">
    <citation type="journal article" date="2021" name="Sci. Adv.">
        <title>The American lobster genome reveals insights on longevity, neural, and immune adaptations.</title>
        <authorList>
            <person name="Polinski J.M."/>
            <person name="Zimin A.V."/>
            <person name="Clark K.F."/>
            <person name="Kohn A.B."/>
            <person name="Sadowski N."/>
            <person name="Timp W."/>
            <person name="Ptitsyn A."/>
            <person name="Khanna P."/>
            <person name="Romanova D.Y."/>
            <person name="Williams P."/>
            <person name="Greenwood S.J."/>
            <person name="Moroz L.L."/>
            <person name="Walt D.R."/>
            <person name="Bodnar A.G."/>
        </authorList>
    </citation>
    <scope>NUCLEOTIDE SEQUENCE</scope>
    <source>
        <strain evidence="7">GMGI-L3</strain>
    </source>
</reference>
<evidence type="ECO:0000256" key="6">
    <source>
        <dbReference type="SAM" id="MobiDB-lite"/>
    </source>
</evidence>
<comment type="catalytic activity">
    <reaction evidence="5">
        <text>S-adenosyl-L-methionine + H(+) = S-adenosyl 3-(methylsulfanyl)propylamine + CO2</text>
        <dbReference type="Rhea" id="RHEA:15981"/>
        <dbReference type="ChEBI" id="CHEBI:15378"/>
        <dbReference type="ChEBI" id="CHEBI:16526"/>
        <dbReference type="ChEBI" id="CHEBI:57443"/>
        <dbReference type="ChEBI" id="CHEBI:59789"/>
        <dbReference type="EC" id="4.1.1.50"/>
    </reaction>
</comment>
<dbReference type="UniPathway" id="UPA00331">
    <property type="reaction ID" value="UER00451"/>
</dbReference>
<gene>
    <name evidence="7" type="primary">SamDC-L</name>
    <name evidence="7" type="ORF">Hamer_G015046</name>
</gene>
<name>A0A8J5MKL9_HOMAM</name>
<dbReference type="InterPro" id="IPR016067">
    <property type="entry name" value="S-AdoMet_deCO2ase_core"/>
</dbReference>
<dbReference type="Proteomes" id="UP000747542">
    <property type="component" value="Unassembled WGS sequence"/>
</dbReference>
<keyword evidence="8" id="KW-1185">Reference proteome</keyword>
<dbReference type="GO" id="GO:0004014">
    <property type="term" value="F:adenosylmethionine decarboxylase activity"/>
    <property type="evidence" value="ECO:0007669"/>
    <property type="project" value="UniProtKB-EC"/>
</dbReference>
<evidence type="ECO:0000256" key="4">
    <source>
        <dbReference type="ARBA" id="ARBA00023115"/>
    </source>
</evidence>
<accession>A0A8J5MKL9</accession>
<dbReference type="Pfam" id="PF01536">
    <property type="entry name" value="SAM_decarbox"/>
    <property type="match status" value="1"/>
</dbReference>
<keyword evidence="4" id="KW-0620">Polyamine biosynthesis</keyword>
<dbReference type="AlphaFoldDB" id="A0A8J5MKL9"/>